<keyword evidence="3" id="KW-1185">Reference proteome</keyword>
<dbReference type="RefSeq" id="XP_002483844.1">
    <property type="nucleotide sequence ID" value="XM_002483799.1"/>
</dbReference>
<dbReference type="PANTHER" id="PTHR33099:SF7">
    <property type="entry name" value="MYND-TYPE DOMAIN-CONTAINING PROTEIN"/>
    <property type="match status" value="1"/>
</dbReference>
<protein>
    <submittedName>
        <fullName evidence="2">Uncharacterized protein</fullName>
    </submittedName>
</protein>
<feature type="region of interest" description="Disordered" evidence="1">
    <location>
        <begin position="1"/>
        <end position="22"/>
    </location>
</feature>
<gene>
    <name evidence="2" type="ORF">TSTA_016850</name>
</gene>
<dbReference type="PANTHER" id="PTHR33099">
    <property type="entry name" value="FE2OG DIOXYGENASE DOMAIN-CONTAINING PROTEIN"/>
    <property type="match status" value="1"/>
</dbReference>
<dbReference type="eggNOG" id="ENOG502S2NY">
    <property type="taxonomic scope" value="Eukaryota"/>
</dbReference>
<organism evidence="2 3">
    <name type="scientific">Talaromyces stipitatus (strain ATCC 10500 / CBS 375.48 / QM 6759 / NRRL 1006)</name>
    <name type="common">Penicillium stipitatum</name>
    <dbReference type="NCBI Taxonomy" id="441959"/>
    <lineage>
        <taxon>Eukaryota</taxon>
        <taxon>Fungi</taxon>
        <taxon>Dikarya</taxon>
        <taxon>Ascomycota</taxon>
        <taxon>Pezizomycotina</taxon>
        <taxon>Eurotiomycetes</taxon>
        <taxon>Eurotiomycetidae</taxon>
        <taxon>Eurotiales</taxon>
        <taxon>Trichocomaceae</taxon>
        <taxon>Talaromyces</taxon>
        <taxon>Talaromyces sect. Talaromyces</taxon>
    </lineage>
</organism>
<evidence type="ECO:0000256" key="1">
    <source>
        <dbReference type="SAM" id="MobiDB-lite"/>
    </source>
</evidence>
<dbReference type="OrthoDB" id="4226455at2759"/>
<dbReference type="Gene3D" id="2.60.120.620">
    <property type="entry name" value="q2cbj1_9rhob like domain"/>
    <property type="match status" value="1"/>
</dbReference>
<evidence type="ECO:0000313" key="3">
    <source>
        <dbReference type="Proteomes" id="UP000001745"/>
    </source>
</evidence>
<name>B8MEI3_TALSN</name>
<dbReference type="InParanoid" id="B8MEI3"/>
<reference evidence="3" key="1">
    <citation type="journal article" date="2015" name="Genome Announc.">
        <title>Genome sequence of the AIDS-associated pathogen Penicillium marneffei (ATCC18224) and its near taxonomic relative Talaromyces stipitatus (ATCC10500).</title>
        <authorList>
            <person name="Nierman W.C."/>
            <person name="Fedorova-Abrams N.D."/>
            <person name="Andrianopoulos A."/>
        </authorList>
    </citation>
    <scope>NUCLEOTIDE SEQUENCE [LARGE SCALE GENOMIC DNA]</scope>
    <source>
        <strain evidence="3">ATCC 10500 / CBS 375.48 / QM 6759 / NRRL 1006</strain>
    </source>
</reference>
<dbReference type="OMA" id="FSWAAWY"/>
<feature type="compositionally biased region" description="Polar residues" evidence="1">
    <location>
        <begin position="900"/>
        <end position="914"/>
    </location>
</feature>
<dbReference type="Proteomes" id="UP000001745">
    <property type="component" value="Unassembled WGS sequence"/>
</dbReference>
<dbReference type="GeneID" id="8103658"/>
<accession>B8MEI3</accession>
<dbReference type="AlphaFoldDB" id="B8MEI3"/>
<evidence type="ECO:0000313" key="2">
    <source>
        <dbReference type="EMBL" id="EED16610.1"/>
    </source>
</evidence>
<proteinExistence type="predicted"/>
<dbReference type="EMBL" id="EQ962656">
    <property type="protein sequence ID" value="EED16610.1"/>
    <property type="molecule type" value="Genomic_DNA"/>
</dbReference>
<sequence>MEPIECEINLSDIDTSENENDIRANKEMKVSLSEGENDTSESEDMEDLSELKGNLLDTLSEIQSNGTFITAKELSTAIIPGLHVPGIGAIGLPVTPDQVKAMIQSSRMSPYGKGSETLVNESVRKSWQLDANQFSLQNPLWKAQLDNFKKEAITGLGLTANPEEVKAELYKLLIYEEGAFFLPHQDSEKADGMFATLVVSLPSKHQGGDVVASHKDKKMIFSTAGNSEFGFSWAAWYADVMHEVKPVVSGYRIVLVYNMIHRPSAMIVKARDSEMGYLSKLLASWARAVENSMHNLRSWSDHIEDDCPPALVYLLDHKYSIAELRPSRLKGVDQHRFLQLQEACRKNDCEIYLANIEKTTTGDVYEDDYHDDYYGSYGRGRRLNGKDFHNLEEVYESSLELLHVVDTKGVVVGAKLSFPESMIVQSDIFERDPDDEDFEGFTGNEGAHATHFFRETDLIMKRALELTDFGLFGRALLLAGYFSDSHIALIAQVIADHGITPIRKPLDTMIKGTDQYGHRSGPRLHILSDIMKEYQSVCTQTNRSLSNEVIDWQNVMFLNAISAQLEGSESDGQKLAKSLSNLPVSGSLTKKIEEYLQHHLENTTFIASFIISANECLPAENSHEDAIAGMIRRLFPKAIQSFKIEHESNLSFSGAHTNSHTSYGWKNICISPTLVIKLIKLASSMETDTDGVMNVLARYANNVRGDAAASAFHEFLFPVAMGICEDIAQTKRSWTAGEKDFLFGLLKSYVNGFVKKASPPPADFKAKTNIRCTCSDCMDLRKFIDDQSVRTRDFSLAEKRRKHLEQQLDRSYFSTDTIQRGSPYKLRVEKTNAMLVSYFNAWVKRARIANSVLEKLSEKGPLKEILGESNYRSILEHTNLQIPTDSPSNNTTTTNARPRIQSTVPQKRSLSGYY</sequence>
<dbReference type="VEuPathDB" id="FungiDB:TSTA_016850"/>
<dbReference type="HOGENOM" id="CLU_007520_1_2_1"/>
<feature type="compositionally biased region" description="Polar residues" evidence="1">
    <location>
        <begin position="878"/>
        <end position="888"/>
    </location>
</feature>
<feature type="region of interest" description="Disordered" evidence="1">
    <location>
        <begin position="878"/>
        <end position="914"/>
    </location>
</feature>
<dbReference type="PhylomeDB" id="B8MEI3"/>